<keyword evidence="4" id="KW-0804">Transcription</keyword>
<evidence type="ECO:0000256" key="2">
    <source>
        <dbReference type="ARBA" id="ARBA00009368"/>
    </source>
</evidence>
<protein>
    <submittedName>
        <fullName evidence="7">Transcription initiation factor TFIID subunit 7-like</fullName>
    </submittedName>
</protein>
<dbReference type="Proteomes" id="UP000239899">
    <property type="component" value="Unassembled WGS sequence"/>
</dbReference>
<dbReference type="AlphaFoldDB" id="A0A2P6U368"/>
<dbReference type="PANTHER" id="PTHR12228:SF0">
    <property type="entry name" value="TATA-BOX BINDING PROTEIN ASSOCIATED FACTOR 7"/>
    <property type="match status" value="1"/>
</dbReference>
<dbReference type="CDD" id="cd08047">
    <property type="entry name" value="TAF7"/>
    <property type="match status" value="1"/>
</dbReference>
<evidence type="ECO:0000313" key="7">
    <source>
        <dbReference type="EMBL" id="PRW60754.1"/>
    </source>
</evidence>
<accession>A0A2P6U368</accession>
<evidence type="ECO:0000313" key="8">
    <source>
        <dbReference type="Proteomes" id="UP000239899"/>
    </source>
</evidence>
<gene>
    <name evidence="7" type="ORF">C2E21_1194</name>
</gene>
<dbReference type="GO" id="GO:0016251">
    <property type="term" value="F:RNA polymerase II general transcription initiation factor activity"/>
    <property type="evidence" value="ECO:0007669"/>
    <property type="project" value="TreeGrafter"/>
</dbReference>
<keyword evidence="5" id="KW-0539">Nucleus</keyword>
<proteinExistence type="inferred from homology"/>
<sequence>MAVNLAHEARDVEEQYILRVKDPALADELRAALQADDPRAAAAPGGAQLVFQDSDRQGMFVFKGRQYPVTVLNLPSVVESYKTLDDVNLVKTTDIGQVLVVGSAADPGIAPEEAAGGEARDGVTPPMRNARGRIFRNPIDVAPHVVQKVEYDLLTILAGGAPEGLKFVDTEEEWVVDPATGRGAWLPVRRDKGR</sequence>
<comment type="caution">
    <text evidence="7">The sequence shown here is derived from an EMBL/GenBank/DDBJ whole genome shotgun (WGS) entry which is preliminary data.</text>
</comment>
<keyword evidence="8" id="KW-1185">Reference proteome</keyword>
<dbReference type="EMBL" id="LHPG02000002">
    <property type="protein sequence ID" value="PRW60754.1"/>
    <property type="molecule type" value="Genomic_DNA"/>
</dbReference>
<dbReference type="InterPro" id="IPR006751">
    <property type="entry name" value="TAFII55_prot_cons_reg"/>
</dbReference>
<evidence type="ECO:0000256" key="4">
    <source>
        <dbReference type="ARBA" id="ARBA00023163"/>
    </source>
</evidence>
<dbReference type="SMART" id="SM01370">
    <property type="entry name" value="TAFII55_N"/>
    <property type="match status" value="1"/>
</dbReference>
<dbReference type="STRING" id="3076.A0A2P6U368"/>
<comment type="similarity">
    <text evidence="2">Belongs to the TAF7 family.</text>
</comment>
<dbReference type="GO" id="GO:0003743">
    <property type="term" value="F:translation initiation factor activity"/>
    <property type="evidence" value="ECO:0007669"/>
    <property type="project" value="UniProtKB-KW"/>
</dbReference>
<reference evidence="7 8" key="1">
    <citation type="journal article" date="2018" name="Plant J.">
        <title>Genome sequences of Chlorella sorokiniana UTEX 1602 and Micractinium conductrix SAG 241.80: implications to maltose excretion by a green alga.</title>
        <authorList>
            <person name="Arriola M.B."/>
            <person name="Velmurugan N."/>
            <person name="Zhang Y."/>
            <person name="Plunkett M.H."/>
            <person name="Hondzo H."/>
            <person name="Barney B.M."/>
        </authorList>
    </citation>
    <scope>NUCLEOTIDE SEQUENCE [LARGE SCALE GENOMIC DNA]</scope>
    <source>
        <strain evidence="8">UTEX 1602</strain>
    </source>
</reference>
<comment type="subcellular location">
    <subcellularLocation>
        <location evidence="1">Nucleus</location>
    </subcellularLocation>
</comment>
<feature type="domain" description="TAFII55 protein conserved region" evidence="6">
    <location>
        <begin position="12"/>
        <end position="164"/>
    </location>
</feature>
<name>A0A2P6U368_CHLSO</name>
<dbReference type="InterPro" id="IPR037817">
    <property type="entry name" value="TAF7"/>
</dbReference>
<evidence type="ECO:0000256" key="5">
    <source>
        <dbReference type="ARBA" id="ARBA00023242"/>
    </source>
</evidence>
<dbReference type="PANTHER" id="PTHR12228">
    <property type="entry name" value="TRANSCRIPTION INITIATION FACTOR TFIID 55 KD SUBUNIT-RELATED"/>
    <property type="match status" value="1"/>
</dbReference>
<dbReference type="GO" id="GO:0005669">
    <property type="term" value="C:transcription factor TFIID complex"/>
    <property type="evidence" value="ECO:0007669"/>
    <property type="project" value="InterPro"/>
</dbReference>
<evidence type="ECO:0000256" key="1">
    <source>
        <dbReference type="ARBA" id="ARBA00004123"/>
    </source>
</evidence>
<evidence type="ECO:0000256" key="3">
    <source>
        <dbReference type="ARBA" id="ARBA00023015"/>
    </source>
</evidence>
<organism evidence="7 8">
    <name type="scientific">Chlorella sorokiniana</name>
    <name type="common">Freshwater green alga</name>
    <dbReference type="NCBI Taxonomy" id="3076"/>
    <lineage>
        <taxon>Eukaryota</taxon>
        <taxon>Viridiplantae</taxon>
        <taxon>Chlorophyta</taxon>
        <taxon>core chlorophytes</taxon>
        <taxon>Trebouxiophyceae</taxon>
        <taxon>Chlorellales</taxon>
        <taxon>Chlorellaceae</taxon>
        <taxon>Chlorella clade</taxon>
        <taxon>Chlorella</taxon>
    </lineage>
</organism>
<dbReference type="Pfam" id="PF04658">
    <property type="entry name" value="TAFII55_N"/>
    <property type="match status" value="1"/>
</dbReference>
<evidence type="ECO:0000259" key="6">
    <source>
        <dbReference type="SMART" id="SM01370"/>
    </source>
</evidence>
<dbReference type="OrthoDB" id="153872at2759"/>
<dbReference type="GO" id="GO:0051123">
    <property type="term" value="P:RNA polymerase II preinitiation complex assembly"/>
    <property type="evidence" value="ECO:0007669"/>
    <property type="project" value="TreeGrafter"/>
</dbReference>
<keyword evidence="3" id="KW-0805">Transcription regulation</keyword>